<evidence type="ECO:0000256" key="2">
    <source>
        <dbReference type="ARBA" id="ARBA00022723"/>
    </source>
</evidence>
<evidence type="ECO:0000313" key="8">
    <source>
        <dbReference type="EMBL" id="CAI08162.1"/>
    </source>
</evidence>
<dbReference type="GO" id="GO:0016491">
    <property type="term" value="F:oxidoreductase activity"/>
    <property type="evidence" value="ECO:0007669"/>
    <property type="project" value="UniProtKB-KW"/>
</dbReference>
<dbReference type="InterPro" id="IPR006058">
    <property type="entry name" value="2Fe2S_fd_BS"/>
</dbReference>
<dbReference type="InterPro" id="IPR002888">
    <property type="entry name" value="2Fe-2S-bd"/>
</dbReference>
<organism evidence="8 9">
    <name type="scientific">Aromatoleum aromaticum (strain DSM 19018 / LMG 30748 / EbN1)</name>
    <name type="common">Azoarcus sp. (strain EbN1)</name>
    <dbReference type="NCBI Taxonomy" id="76114"/>
    <lineage>
        <taxon>Bacteria</taxon>
        <taxon>Pseudomonadati</taxon>
        <taxon>Pseudomonadota</taxon>
        <taxon>Betaproteobacteria</taxon>
        <taxon>Rhodocyclales</taxon>
        <taxon>Rhodocyclaceae</taxon>
        <taxon>Aromatoleum</taxon>
    </lineage>
</organism>
<name>Q5P3F2_AROAE</name>
<dbReference type="STRING" id="76114.ebA3604"/>
<keyword evidence="4" id="KW-0408">Iron</keyword>
<dbReference type="PANTHER" id="PTHR44379:SF8">
    <property type="entry name" value="XANTHINE DEHYDROGENASE IRON-SULFUR-BINDING SUBUNIT XDHC-RELATED"/>
    <property type="match status" value="1"/>
</dbReference>
<dbReference type="Pfam" id="PF00111">
    <property type="entry name" value="Fer2"/>
    <property type="match status" value="1"/>
</dbReference>
<dbReference type="InterPro" id="IPR051452">
    <property type="entry name" value="Diverse_Oxidoreductases"/>
</dbReference>
<dbReference type="HOGENOM" id="CLU_052511_3_1_4"/>
<dbReference type="SUPFAM" id="SSF54292">
    <property type="entry name" value="2Fe-2S ferredoxin-like"/>
    <property type="match status" value="1"/>
</dbReference>
<dbReference type="AlphaFoldDB" id="Q5P3F2"/>
<dbReference type="PANTHER" id="PTHR44379">
    <property type="entry name" value="OXIDOREDUCTASE WITH IRON-SULFUR SUBUNIT"/>
    <property type="match status" value="1"/>
</dbReference>
<keyword evidence="3 8" id="KW-0560">Oxidoreductase</keyword>
<dbReference type="OrthoDB" id="9179439at2"/>
<dbReference type="GO" id="GO:0046872">
    <property type="term" value="F:metal ion binding"/>
    <property type="evidence" value="ECO:0007669"/>
    <property type="project" value="UniProtKB-KW"/>
</dbReference>
<dbReference type="InterPro" id="IPR017606">
    <property type="entry name" value="4hydrxbenzoyl-CoA_Rdtase_gsu"/>
</dbReference>
<protein>
    <submittedName>
        <fullName evidence="8">4-hydroxybenzoyl-CoA reductase, gamma subunit</fullName>
        <ecNumber evidence="8">1.3.99.20</ecNumber>
    </submittedName>
</protein>
<comment type="cofactor">
    <cofactor evidence="6">
        <name>[2Fe-2S] cluster</name>
        <dbReference type="ChEBI" id="CHEBI:190135"/>
    </cofactor>
</comment>
<dbReference type="RefSeq" id="WP_011237855.1">
    <property type="nucleotide sequence ID" value="NC_006513.1"/>
</dbReference>
<gene>
    <name evidence="8" type="primary">hcrC</name>
    <name evidence="8" type="ORF">ebA3604</name>
</gene>
<evidence type="ECO:0000259" key="7">
    <source>
        <dbReference type="PROSITE" id="PS51085"/>
    </source>
</evidence>
<dbReference type="CDD" id="cd00207">
    <property type="entry name" value="fer2"/>
    <property type="match status" value="1"/>
</dbReference>
<feature type="domain" description="2Fe-2S ferredoxin-type" evidence="7">
    <location>
        <begin position="3"/>
        <end position="79"/>
    </location>
</feature>
<evidence type="ECO:0000256" key="1">
    <source>
        <dbReference type="ARBA" id="ARBA00022714"/>
    </source>
</evidence>
<dbReference type="InterPro" id="IPR001041">
    <property type="entry name" value="2Fe-2S_ferredoxin-type"/>
</dbReference>
<dbReference type="EC" id="1.3.99.20" evidence="8"/>
<keyword evidence="5" id="KW-0411">Iron-sulfur</keyword>
<dbReference type="GO" id="GO:0051537">
    <property type="term" value="F:2 iron, 2 sulfur cluster binding"/>
    <property type="evidence" value="ECO:0007669"/>
    <property type="project" value="UniProtKB-KW"/>
</dbReference>
<dbReference type="InterPro" id="IPR012675">
    <property type="entry name" value="Beta-grasp_dom_sf"/>
</dbReference>
<dbReference type="Pfam" id="PF01799">
    <property type="entry name" value="Fer2_2"/>
    <property type="match status" value="1"/>
</dbReference>
<evidence type="ECO:0000256" key="6">
    <source>
        <dbReference type="ARBA" id="ARBA00034078"/>
    </source>
</evidence>
<dbReference type="FunFam" id="1.10.150.120:FF:000003">
    <property type="entry name" value="Carbon monoxide dehydrogenase, small subunit"/>
    <property type="match status" value="1"/>
</dbReference>
<dbReference type="eggNOG" id="COG2080">
    <property type="taxonomic scope" value="Bacteria"/>
</dbReference>
<dbReference type="KEGG" id="eba:ebA3604"/>
<sequence length="158" mass="16583">MKTLLTLSVNGRPREDAVAGNALLIDYLRDTLGLTGTKQGCDGGECGACTVLVDGQPRLACCTLAHSVAGHSIETIEGLSHEGNLSRLQRAFHEHLGSQCGFCTPGMIMAAEALLRRNPQPSRDEIRAALAGNLCRCTGYVKIIESVEAAACGSEVSA</sequence>
<dbReference type="Gene3D" id="3.10.20.30">
    <property type="match status" value="1"/>
</dbReference>
<dbReference type="FunFam" id="3.10.20.30:FF:000020">
    <property type="entry name" value="Xanthine dehydrogenase iron-sulfur subunit"/>
    <property type="match status" value="1"/>
</dbReference>
<evidence type="ECO:0000313" key="9">
    <source>
        <dbReference type="Proteomes" id="UP000006552"/>
    </source>
</evidence>
<dbReference type="NCBIfam" id="TIGR03193">
    <property type="entry name" value="4hydroxCoAred"/>
    <property type="match status" value="1"/>
</dbReference>
<keyword evidence="9" id="KW-1185">Reference proteome</keyword>
<dbReference type="Proteomes" id="UP000006552">
    <property type="component" value="Chromosome"/>
</dbReference>
<evidence type="ECO:0000256" key="5">
    <source>
        <dbReference type="ARBA" id="ARBA00023014"/>
    </source>
</evidence>
<accession>Q5P3F2</accession>
<evidence type="ECO:0000256" key="4">
    <source>
        <dbReference type="ARBA" id="ARBA00023004"/>
    </source>
</evidence>
<proteinExistence type="predicted"/>
<keyword evidence="2" id="KW-0479">Metal-binding</keyword>
<dbReference type="SUPFAM" id="SSF47741">
    <property type="entry name" value="CO dehydrogenase ISP C-domain like"/>
    <property type="match status" value="1"/>
</dbReference>
<reference evidence="8 9" key="1">
    <citation type="journal article" date="2005" name="Arch. Microbiol.">
        <title>The genome sequence of an anaerobic aromatic-degrading denitrifying bacterium, strain EbN1.</title>
        <authorList>
            <person name="Rabus R."/>
            <person name="Kube M."/>
            <person name="Heider J."/>
            <person name="Beck A."/>
            <person name="Heitmann K."/>
            <person name="Widdel F."/>
            <person name="Reinhardt R."/>
        </authorList>
    </citation>
    <scope>NUCLEOTIDE SEQUENCE [LARGE SCALE GENOMIC DNA]</scope>
    <source>
        <strain evidence="8 9">EbN1</strain>
    </source>
</reference>
<dbReference type="PROSITE" id="PS00197">
    <property type="entry name" value="2FE2S_FER_1"/>
    <property type="match status" value="1"/>
</dbReference>
<keyword evidence="1" id="KW-0001">2Fe-2S</keyword>
<dbReference type="InterPro" id="IPR036010">
    <property type="entry name" value="2Fe-2S_ferredoxin-like_sf"/>
</dbReference>
<dbReference type="BioCyc" id="MetaCyc:MONOMER-14378"/>
<dbReference type="PROSITE" id="PS51085">
    <property type="entry name" value="2FE2S_FER_2"/>
    <property type="match status" value="1"/>
</dbReference>
<dbReference type="InterPro" id="IPR036884">
    <property type="entry name" value="2Fe-2S-bd_dom_sf"/>
</dbReference>
<evidence type="ECO:0000256" key="3">
    <source>
        <dbReference type="ARBA" id="ARBA00023002"/>
    </source>
</evidence>
<dbReference type="EMBL" id="CR555306">
    <property type="protein sequence ID" value="CAI08162.1"/>
    <property type="molecule type" value="Genomic_DNA"/>
</dbReference>
<dbReference type="Gene3D" id="1.10.150.120">
    <property type="entry name" value="[2Fe-2S]-binding domain"/>
    <property type="match status" value="1"/>
</dbReference>